<dbReference type="AlphaFoldDB" id="A0A4C1SR24"/>
<evidence type="ECO:0000313" key="2">
    <source>
        <dbReference type="EMBL" id="GBP04414.1"/>
    </source>
</evidence>
<name>A0A4C1SR24_EUMVA</name>
<proteinExistence type="predicted"/>
<keyword evidence="3" id="KW-1185">Reference proteome</keyword>
<sequence>MEGNYGIGGMWDDGKRVDHGNSHSLNETQQKKSYFTSVFYRNVHKSRLTRPVTYHTSAKYRKEVAASAIAYRPVSESSSGSFPSITSLPLCRFPLNPQEPGNKLVSPLKLRVSMAGGDHLLFGRSPARLPLKHAIKKSMRATGELVGTIA</sequence>
<gene>
    <name evidence="2" type="ORF">EVAR_6590_1</name>
</gene>
<organism evidence="2 3">
    <name type="scientific">Eumeta variegata</name>
    <name type="common">Bagworm moth</name>
    <name type="synonym">Eumeta japonica</name>
    <dbReference type="NCBI Taxonomy" id="151549"/>
    <lineage>
        <taxon>Eukaryota</taxon>
        <taxon>Metazoa</taxon>
        <taxon>Ecdysozoa</taxon>
        <taxon>Arthropoda</taxon>
        <taxon>Hexapoda</taxon>
        <taxon>Insecta</taxon>
        <taxon>Pterygota</taxon>
        <taxon>Neoptera</taxon>
        <taxon>Endopterygota</taxon>
        <taxon>Lepidoptera</taxon>
        <taxon>Glossata</taxon>
        <taxon>Ditrysia</taxon>
        <taxon>Tineoidea</taxon>
        <taxon>Psychidae</taxon>
        <taxon>Oiketicinae</taxon>
        <taxon>Eumeta</taxon>
    </lineage>
</organism>
<accession>A0A4C1SR24</accession>
<evidence type="ECO:0000256" key="1">
    <source>
        <dbReference type="SAM" id="MobiDB-lite"/>
    </source>
</evidence>
<dbReference type="EMBL" id="BGZK01000013">
    <property type="protein sequence ID" value="GBP04414.1"/>
    <property type="molecule type" value="Genomic_DNA"/>
</dbReference>
<evidence type="ECO:0000313" key="3">
    <source>
        <dbReference type="Proteomes" id="UP000299102"/>
    </source>
</evidence>
<dbReference type="Proteomes" id="UP000299102">
    <property type="component" value="Unassembled WGS sequence"/>
</dbReference>
<protein>
    <submittedName>
        <fullName evidence="2">Uncharacterized protein</fullName>
    </submittedName>
</protein>
<feature type="region of interest" description="Disordered" evidence="1">
    <location>
        <begin position="1"/>
        <end position="21"/>
    </location>
</feature>
<feature type="compositionally biased region" description="Gly residues" evidence="1">
    <location>
        <begin position="1"/>
        <end position="11"/>
    </location>
</feature>
<reference evidence="2 3" key="1">
    <citation type="journal article" date="2019" name="Commun. Biol.">
        <title>The bagworm genome reveals a unique fibroin gene that provides high tensile strength.</title>
        <authorList>
            <person name="Kono N."/>
            <person name="Nakamura H."/>
            <person name="Ohtoshi R."/>
            <person name="Tomita M."/>
            <person name="Numata K."/>
            <person name="Arakawa K."/>
        </authorList>
    </citation>
    <scope>NUCLEOTIDE SEQUENCE [LARGE SCALE GENOMIC DNA]</scope>
</reference>
<feature type="compositionally biased region" description="Basic and acidic residues" evidence="1">
    <location>
        <begin position="12"/>
        <end position="21"/>
    </location>
</feature>
<comment type="caution">
    <text evidence="2">The sequence shown here is derived from an EMBL/GenBank/DDBJ whole genome shotgun (WGS) entry which is preliminary data.</text>
</comment>